<dbReference type="PANTHER" id="PTHR47074">
    <property type="entry name" value="BNAC02G40300D PROTEIN"/>
    <property type="match status" value="1"/>
</dbReference>
<dbReference type="Proteomes" id="UP000619265">
    <property type="component" value="Unassembled WGS sequence"/>
</dbReference>
<feature type="domain" description="RNase H type-1" evidence="1">
    <location>
        <begin position="51"/>
        <end position="146"/>
    </location>
</feature>
<organism evidence="2 3">
    <name type="scientific">Juglans regia</name>
    <name type="common">English walnut</name>
    <dbReference type="NCBI Taxonomy" id="51240"/>
    <lineage>
        <taxon>Eukaryota</taxon>
        <taxon>Viridiplantae</taxon>
        <taxon>Streptophyta</taxon>
        <taxon>Embryophyta</taxon>
        <taxon>Tracheophyta</taxon>
        <taxon>Spermatophyta</taxon>
        <taxon>Magnoliopsida</taxon>
        <taxon>eudicotyledons</taxon>
        <taxon>Gunneridae</taxon>
        <taxon>Pentapetalae</taxon>
        <taxon>rosids</taxon>
        <taxon>fabids</taxon>
        <taxon>Fagales</taxon>
        <taxon>Juglandaceae</taxon>
        <taxon>Juglans</taxon>
    </lineage>
</organism>
<dbReference type="InterPro" id="IPR036397">
    <property type="entry name" value="RNaseH_sf"/>
</dbReference>
<evidence type="ECO:0000313" key="2">
    <source>
        <dbReference type="EMBL" id="KAF5454152.1"/>
    </source>
</evidence>
<dbReference type="Gene3D" id="3.30.420.10">
    <property type="entry name" value="Ribonuclease H-like superfamily/Ribonuclease H"/>
    <property type="match status" value="1"/>
</dbReference>
<dbReference type="EMBL" id="LIHL02000011">
    <property type="protein sequence ID" value="KAF5454152.1"/>
    <property type="molecule type" value="Genomic_DNA"/>
</dbReference>
<gene>
    <name evidence="2" type="ORF">F2P56_023836</name>
</gene>
<dbReference type="AlphaFoldDB" id="A0A833UAW5"/>
<dbReference type="InterPro" id="IPR012337">
    <property type="entry name" value="RNaseH-like_sf"/>
</dbReference>
<dbReference type="Pfam" id="PF13456">
    <property type="entry name" value="RVT_3"/>
    <property type="match status" value="1"/>
</dbReference>
<dbReference type="GO" id="GO:0004523">
    <property type="term" value="F:RNA-DNA hybrid ribonuclease activity"/>
    <property type="evidence" value="ECO:0007669"/>
    <property type="project" value="InterPro"/>
</dbReference>
<protein>
    <recommendedName>
        <fullName evidence="1">RNase H type-1 domain-containing protein</fullName>
    </recommendedName>
</protein>
<dbReference type="InterPro" id="IPR052929">
    <property type="entry name" value="RNase_H-like_EbsB-rel"/>
</dbReference>
<dbReference type="Gramene" id="Jr11_03890_p1">
    <property type="protein sequence ID" value="cds.Jr11_03890_p1"/>
    <property type="gene ID" value="Jr11_03890"/>
</dbReference>
<evidence type="ECO:0000259" key="1">
    <source>
        <dbReference type="Pfam" id="PF13456"/>
    </source>
</evidence>
<dbReference type="InterPro" id="IPR044730">
    <property type="entry name" value="RNase_H-like_dom_plant"/>
</dbReference>
<reference evidence="2" key="1">
    <citation type="submission" date="2015-10" db="EMBL/GenBank/DDBJ databases">
        <authorList>
            <person name="Martinez-Garcia P.J."/>
            <person name="Crepeau M.W."/>
            <person name="Puiu D."/>
            <person name="Gonzalez-Ibeas D."/>
            <person name="Whalen J."/>
            <person name="Stevens K."/>
            <person name="Paul R."/>
            <person name="Butterfield T."/>
            <person name="Britton M."/>
            <person name="Reagan R."/>
            <person name="Chakraborty S."/>
            <person name="Walawage S.L."/>
            <person name="Vasquez-Gross H.A."/>
            <person name="Cardeno C."/>
            <person name="Famula R."/>
            <person name="Pratt K."/>
            <person name="Kuruganti S."/>
            <person name="Aradhya M.K."/>
            <person name="Leslie C.A."/>
            <person name="Dandekar A.M."/>
            <person name="Salzberg S.L."/>
            <person name="Wegrzyn J.L."/>
            <person name="Langley C.H."/>
            <person name="Neale D.B."/>
        </authorList>
    </citation>
    <scope>NUCLEOTIDE SEQUENCE</scope>
    <source>
        <tissue evidence="2">Leaves</tissue>
    </source>
</reference>
<reference evidence="2" key="2">
    <citation type="submission" date="2020-03" db="EMBL/GenBank/DDBJ databases">
        <title>Walnut 2.0.</title>
        <authorList>
            <person name="Marrano A."/>
            <person name="Britton M."/>
            <person name="Zimin A.V."/>
            <person name="Zaini P.A."/>
            <person name="Workman R."/>
            <person name="Puiu D."/>
            <person name="Bianco L."/>
            <person name="Allen B.J."/>
            <person name="Troggio M."/>
            <person name="Leslie C.A."/>
            <person name="Timp W."/>
            <person name="Dendekar A."/>
            <person name="Salzberg S.L."/>
            <person name="Neale D.B."/>
        </authorList>
    </citation>
    <scope>NUCLEOTIDE SEQUENCE</scope>
    <source>
        <tissue evidence="2">Leaves</tissue>
    </source>
</reference>
<dbReference type="GO" id="GO:0003676">
    <property type="term" value="F:nucleic acid binding"/>
    <property type="evidence" value="ECO:0007669"/>
    <property type="project" value="InterPro"/>
</dbReference>
<accession>A0A833UAW5</accession>
<sequence length="154" mass="17162">MQLGTIATRAQADLSLFKERNQININRAERCHGRGSTQTWKLLDCPYFIVNFDATFDKDNGRMGLGIIIRDSEGSLQACLTAFKDHICLVFQAESVALHKAMELCIELGLSQVSFEGDAKVVIDAVNSKKEANSWLGRVTKDLSSWWIATQHGD</sequence>
<proteinExistence type="predicted"/>
<dbReference type="InterPro" id="IPR002156">
    <property type="entry name" value="RNaseH_domain"/>
</dbReference>
<comment type="caution">
    <text evidence="2">The sequence shown here is derived from an EMBL/GenBank/DDBJ whole genome shotgun (WGS) entry which is preliminary data.</text>
</comment>
<dbReference type="CDD" id="cd06222">
    <property type="entry name" value="RNase_H_like"/>
    <property type="match status" value="1"/>
</dbReference>
<name>A0A833UAW5_JUGRE</name>
<dbReference type="SUPFAM" id="SSF53098">
    <property type="entry name" value="Ribonuclease H-like"/>
    <property type="match status" value="1"/>
</dbReference>
<dbReference type="PANTHER" id="PTHR47074:SF48">
    <property type="entry name" value="POLYNUCLEOTIDYL TRANSFERASE, RIBONUCLEASE H-LIKE SUPERFAMILY PROTEIN"/>
    <property type="match status" value="1"/>
</dbReference>
<evidence type="ECO:0000313" key="3">
    <source>
        <dbReference type="Proteomes" id="UP000619265"/>
    </source>
</evidence>